<dbReference type="SUPFAM" id="SSF69635">
    <property type="entry name" value="Type III secretory system chaperone-like"/>
    <property type="match status" value="1"/>
</dbReference>
<evidence type="ECO:0000313" key="1">
    <source>
        <dbReference type="EMBL" id="PKA67833.1"/>
    </source>
</evidence>
<dbReference type="CDD" id="cd17035">
    <property type="entry name" value="T3SC_IB_Spa15-like"/>
    <property type="match status" value="1"/>
</dbReference>
<accession>A0ABX4PSK5</accession>
<dbReference type="Gene3D" id="3.30.1460.10">
    <property type="match status" value="1"/>
</dbReference>
<dbReference type="InterPro" id="IPR003065">
    <property type="entry name" value="Invas_SpaK"/>
</dbReference>
<comment type="caution">
    <text evidence="1">The sequence shown here is derived from an EMBL/GenBank/DDBJ whole genome shotgun (WGS) entry which is preliminary data.</text>
</comment>
<dbReference type="Pfam" id="PF03519">
    <property type="entry name" value="Invas_SpaK"/>
    <property type="match status" value="1"/>
</dbReference>
<proteinExistence type="predicted"/>
<reference evidence="1 2" key="1">
    <citation type="submission" date="2017-11" db="EMBL/GenBank/DDBJ databases">
        <title>Genome sequencing of a diverse group of Pseudomonas species.</title>
        <authorList>
            <person name="Loper J."/>
        </authorList>
    </citation>
    <scope>NUCLEOTIDE SEQUENCE [LARGE SCALE GENOMIC DNA]</scope>
    <source>
        <strain evidence="1 2">LMG 25716</strain>
    </source>
</reference>
<evidence type="ECO:0000313" key="2">
    <source>
        <dbReference type="Proteomes" id="UP000232455"/>
    </source>
</evidence>
<dbReference type="EMBL" id="PHHE01000001">
    <property type="protein sequence ID" value="PKA67833.1"/>
    <property type="molecule type" value="Genomic_DNA"/>
</dbReference>
<name>A0ABX4PSK5_9PSED</name>
<keyword evidence="2" id="KW-1185">Reference proteome</keyword>
<dbReference type="RefSeq" id="WP_095190676.1">
    <property type="nucleotide sequence ID" value="NZ_JAVLSL010000010.1"/>
</dbReference>
<gene>
    <name evidence="1" type="ORF">ATI02_0542</name>
</gene>
<organism evidence="1 2">
    <name type="scientific">Pseudomonas baetica</name>
    <dbReference type="NCBI Taxonomy" id="674054"/>
    <lineage>
        <taxon>Bacteria</taxon>
        <taxon>Pseudomonadati</taxon>
        <taxon>Pseudomonadota</taxon>
        <taxon>Gammaproteobacteria</taxon>
        <taxon>Pseudomonadales</taxon>
        <taxon>Pseudomonadaceae</taxon>
        <taxon>Pseudomonas</taxon>
    </lineage>
</organism>
<sequence length="155" mass="17797">MVKEDVQDPYSFREQSRFTLKELMDALLRRYQCPEHKLLDFDQHSTIAIELDGVSDVFITVDDDRLWVWSVLADLRLPMLVANAAEVFSLLSKPVFGFETGQLALSEGAEGYELKGLVDLRSLEHEPGFSLVIEQFHRRLEVLCTLIKEFPHADT</sequence>
<protein>
    <submittedName>
        <fullName evidence="1">Invasion protein B family protein</fullName>
    </submittedName>
</protein>
<dbReference type="Proteomes" id="UP000232455">
    <property type="component" value="Unassembled WGS sequence"/>
</dbReference>